<dbReference type="Pfam" id="PF03168">
    <property type="entry name" value="LEA_2"/>
    <property type="match status" value="1"/>
</dbReference>
<feature type="compositionally biased region" description="Acidic residues" evidence="1">
    <location>
        <begin position="309"/>
        <end position="318"/>
    </location>
</feature>
<feature type="region of interest" description="Disordered" evidence="1">
    <location>
        <begin position="292"/>
        <end position="318"/>
    </location>
</feature>
<keyword evidence="2" id="KW-0812">Transmembrane</keyword>
<dbReference type="PANTHER" id="PTHR33870">
    <property type="entry name" value="CARDIOMYOPATHY-ASSOCIATED PROTEIN"/>
    <property type="match status" value="1"/>
</dbReference>
<feature type="transmembrane region" description="Helical" evidence="2">
    <location>
        <begin position="32"/>
        <end position="55"/>
    </location>
</feature>
<dbReference type="EMBL" id="PYDT01000009">
    <property type="protein sequence ID" value="THU48599.1"/>
    <property type="molecule type" value="Genomic_DNA"/>
</dbReference>
<reference evidence="4 5" key="1">
    <citation type="journal article" date="2019" name="Nat. Plants">
        <title>Genome sequencing of Musa balbisiana reveals subgenome evolution and function divergence in polyploid bananas.</title>
        <authorList>
            <person name="Yao X."/>
        </authorList>
    </citation>
    <scope>NUCLEOTIDE SEQUENCE [LARGE SCALE GENOMIC DNA]</scope>
    <source>
        <strain evidence="5">cv. DH-PKW</strain>
        <tissue evidence="4">Leaves</tissue>
    </source>
</reference>
<sequence>MAIKRNEIRVYIEKIMVFCVRTSYRCARDHPFVFALVFFLLVLYRSFPSLFAFLVSSSPVIVCTTVLLGLLLSYGEPNFPEIEIEDTRTQEVSSVEIRSSVSHLCLKKDENLTVENHVENRTYYDEIVPRETIPCEEKSSADERIYQALEQYEGTERIDTIVGDSASGVQAKKDRYDEEVIQEEETLCQGVSKNRDLFVGKTAIDVAEVSKDISFFDTMEIQETEDLKLETGEPKLDHHLDSSLGLSWKSIDDHHSSSDTESDRAESSSPDASITDIIPMLDELHPLLDSEHPQHVSIPKSDAASEGSSLDDEPDDNSIDEEAEIHDEEEDDEAQEKDDGTEAAVKWTEDDQKNFMDLGSSELERNQRLESLIAKQKEKKNLSFVMDRNLIDLDVNASIPSMEKLSRFRVQVPPISAPRRNPFDVPYDSEETFDLPPMPGSAPSSLLPRRNPFDLFYDQQEQNSSLTGETWGHQDFVSAPQHEMLVRRNETFSLRRKEFKQERGHSRLKPYFVAEKLDSEEGSSTFQRQYSDRSESKVSSIPESVTDFSVTDQEYNRELEEQVFDQETELLCPGKHDADAVEHESHTSEETESVDIEQEKTEHVTDDREIGVDTNLTAQENEKVSAAGEAFAALEEDVKEEIHLDVLNLNSKQLELTEQKYAEPNSSNSSWEDEKCFKTTLSGQPHKLEQTKNFSTFAFAEFDHSKGADTVSAFAETMYDSSARAAGESFYKLSTFDAQPDANQGVNDDSSVTFDMQKEDSEVASFPRPFDVNAASGIGDLVSVNAINDVGPFISSQSLTSIEENETRSSVITEITKYNDVEVELSTAQEDSSHPISYMIQETAEAASDDHLAQSREVPINVDIVLPSIEEYSLPSDDIGVEKSRVKTLDFPSFFEENQDDIEHKEENSGFTNHYQVGLTELQINEDLKVLESDTEQEAYFSQKSEQETGQTDDNFTPFHKSKDITSEFSAAVTIHDGSLAGLQLIELTESTDSIVSEMTSEVKVQSSTDLSRSRDGIESAILTKHEAGSLKMIDSSDEESDEVHPVVLEADEIDENLPTELDELGDFHTEELTNHQGSEMKFQTEGHSEDTSSGTASSFVDDYTQLQVSEGRSILHADRSVNQSSEANFDKCQGVSSLVNQPGVMELEIHSSFASSIDPEQTVYNPKIHVLEASPVHEVGSTSNQLLEIDTAQRNMKQTVTESELLVVEARSVEDIHLAFKQISEVSPQKPVFHVSGSQNLQVTKHLDARQRQSDMHVIEAKSIEDIGLAFSELSHNTSKKTQEISEESHHKPIHQEVGSPNFEGTEHLDAKQIQSDLHVVEAKSIDDIGLAFSELSHSTRKKAQEISEINLHKPIYQEVGSQNFKGTEHLDAKHIQSDLHVIEAKSIEDIGLVFSELSHNTSKKAQEINEESLHKPIYQEVGSPNFKSSEHIDAKQIQSDLHVIEAQSIEDISSAFVELSHNTSNKAPTVMETVDGSVEVNASRRQLETQVVEVQSAVEIKEAVTTESSSNMEQLGEKSKVEIVGDVSASKALTTSRHVVEKLLGSLMLSAIESQLVFLPCAAWSTARQDQTMMSDRVHPVQPEPVTGATPETPRSSVPRSGNVDPKPGPQPGSYVIQVPKDLVLRTPPEGNARRAKAYARRAARRRRNCCCLLLAWLAALIVLLAAAAGVLYLVFRPRAPDYSIDSLSIAPLNLSAAAVSPQFNATVRADNPNKKVGIYYRHGSDIKVTYDGVTLCAGAWPAFYHAPRNETVFVAVLRGSDIRLSSANQQSLLAAEAQGQQIPLRIDAKVPVRVKFGAVTSWTITVKVKCDIAVDKLTENAKIVSKNCHVKVKVFKFLGL</sequence>
<gene>
    <name evidence="4" type="ORF">C4D60_Mb06t00700</name>
</gene>
<proteinExistence type="predicted"/>
<organism evidence="4 5">
    <name type="scientific">Musa balbisiana</name>
    <name type="common">Banana</name>
    <dbReference type="NCBI Taxonomy" id="52838"/>
    <lineage>
        <taxon>Eukaryota</taxon>
        <taxon>Viridiplantae</taxon>
        <taxon>Streptophyta</taxon>
        <taxon>Embryophyta</taxon>
        <taxon>Tracheophyta</taxon>
        <taxon>Spermatophyta</taxon>
        <taxon>Magnoliopsida</taxon>
        <taxon>Liliopsida</taxon>
        <taxon>Zingiberales</taxon>
        <taxon>Musaceae</taxon>
        <taxon>Musa</taxon>
    </lineage>
</organism>
<dbReference type="PANTHER" id="PTHR33870:SF4">
    <property type="entry name" value="CARDIOMYOPATHY-ASSOCIATED PROTEIN"/>
    <property type="match status" value="1"/>
</dbReference>
<dbReference type="STRING" id="52838.A0A4S8IKD3"/>
<feature type="region of interest" description="Disordered" evidence="1">
    <location>
        <begin position="1078"/>
        <end position="1098"/>
    </location>
</feature>
<evidence type="ECO:0000313" key="5">
    <source>
        <dbReference type="Proteomes" id="UP000317650"/>
    </source>
</evidence>
<feature type="region of interest" description="Disordered" evidence="1">
    <location>
        <begin position="516"/>
        <end position="545"/>
    </location>
</feature>
<accession>A0A4S8IKD3</accession>
<name>A0A4S8IKD3_MUSBA</name>
<feature type="transmembrane region" description="Helical" evidence="2">
    <location>
        <begin position="1656"/>
        <end position="1678"/>
    </location>
</feature>
<dbReference type="Proteomes" id="UP000317650">
    <property type="component" value="Chromosome 6"/>
</dbReference>
<evidence type="ECO:0000256" key="1">
    <source>
        <dbReference type="SAM" id="MobiDB-lite"/>
    </source>
</evidence>
<protein>
    <recommendedName>
        <fullName evidence="3">Late embryogenesis abundant protein LEA-2 subgroup domain-containing protein</fullName>
    </recommendedName>
</protein>
<feature type="domain" description="Late embryogenesis abundant protein LEA-2 subgroup" evidence="3">
    <location>
        <begin position="1709"/>
        <end position="1813"/>
    </location>
</feature>
<feature type="compositionally biased region" description="Basic and acidic residues" evidence="1">
    <location>
        <begin position="252"/>
        <end position="266"/>
    </location>
</feature>
<evidence type="ECO:0000256" key="2">
    <source>
        <dbReference type="SAM" id="Phobius"/>
    </source>
</evidence>
<keyword evidence="2" id="KW-1133">Transmembrane helix</keyword>
<evidence type="ECO:0000313" key="4">
    <source>
        <dbReference type="EMBL" id="THU48599.1"/>
    </source>
</evidence>
<evidence type="ECO:0000259" key="3">
    <source>
        <dbReference type="Pfam" id="PF03168"/>
    </source>
</evidence>
<feature type="region of interest" description="Disordered" evidence="1">
    <location>
        <begin position="1575"/>
        <end position="1618"/>
    </location>
</feature>
<feature type="compositionally biased region" description="Basic and acidic residues" evidence="1">
    <location>
        <begin position="597"/>
        <end position="611"/>
    </location>
</feature>
<feature type="region of interest" description="Disordered" evidence="1">
    <location>
        <begin position="578"/>
        <end position="615"/>
    </location>
</feature>
<comment type="caution">
    <text evidence="4">The sequence shown here is derived from an EMBL/GenBank/DDBJ whole genome shotgun (WGS) entry which is preliminary data.</text>
</comment>
<feature type="region of interest" description="Disordered" evidence="1">
    <location>
        <begin position="252"/>
        <end position="271"/>
    </location>
</feature>
<dbReference type="InterPro" id="IPR004864">
    <property type="entry name" value="LEA_2"/>
</dbReference>
<feature type="compositionally biased region" description="Basic and acidic residues" evidence="1">
    <location>
        <begin position="578"/>
        <end position="589"/>
    </location>
</feature>
<keyword evidence="5" id="KW-1185">Reference proteome</keyword>
<keyword evidence="2" id="KW-0472">Membrane</keyword>